<proteinExistence type="predicted"/>
<dbReference type="Proteomes" id="UP000314294">
    <property type="component" value="Unassembled WGS sequence"/>
</dbReference>
<dbReference type="EMBL" id="SRLO01000268">
    <property type="protein sequence ID" value="TNN63660.1"/>
    <property type="molecule type" value="Genomic_DNA"/>
</dbReference>
<dbReference type="AlphaFoldDB" id="A0A4Z2HDP7"/>
<accession>A0A4Z2HDP7</accession>
<comment type="caution">
    <text evidence="1">The sequence shown here is derived from an EMBL/GenBank/DDBJ whole genome shotgun (WGS) entry which is preliminary data.</text>
</comment>
<organism evidence="1 2">
    <name type="scientific">Liparis tanakae</name>
    <name type="common">Tanaka's snailfish</name>
    <dbReference type="NCBI Taxonomy" id="230148"/>
    <lineage>
        <taxon>Eukaryota</taxon>
        <taxon>Metazoa</taxon>
        <taxon>Chordata</taxon>
        <taxon>Craniata</taxon>
        <taxon>Vertebrata</taxon>
        <taxon>Euteleostomi</taxon>
        <taxon>Actinopterygii</taxon>
        <taxon>Neopterygii</taxon>
        <taxon>Teleostei</taxon>
        <taxon>Neoteleostei</taxon>
        <taxon>Acanthomorphata</taxon>
        <taxon>Eupercaria</taxon>
        <taxon>Perciformes</taxon>
        <taxon>Cottioidei</taxon>
        <taxon>Cottales</taxon>
        <taxon>Liparidae</taxon>
        <taxon>Liparis</taxon>
    </lineage>
</organism>
<evidence type="ECO:0000313" key="2">
    <source>
        <dbReference type="Proteomes" id="UP000314294"/>
    </source>
</evidence>
<gene>
    <name evidence="1" type="ORF">EYF80_026078</name>
</gene>
<protein>
    <submittedName>
        <fullName evidence="1">Uncharacterized protein</fullName>
    </submittedName>
</protein>
<evidence type="ECO:0000313" key="1">
    <source>
        <dbReference type="EMBL" id="TNN63660.1"/>
    </source>
</evidence>
<reference evidence="1 2" key="1">
    <citation type="submission" date="2019-03" db="EMBL/GenBank/DDBJ databases">
        <title>First draft genome of Liparis tanakae, snailfish: a comprehensive survey of snailfish specific genes.</title>
        <authorList>
            <person name="Kim W."/>
            <person name="Song I."/>
            <person name="Jeong J.-H."/>
            <person name="Kim D."/>
            <person name="Kim S."/>
            <person name="Ryu S."/>
            <person name="Song J.Y."/>
            <person name="Lee S.K."/>
        </authorList>
    </citation>
    <scope>NUCLEOTIDE SEQUENCE [LARGE SCALE GENOMIC DNA]</scope>
    <source>
        <tissue evidence="1">Muscle</tissue>
    </source>
</reference>
<sequence length="180" mass="19618">MVKRLLSTDRGAAHSFSFSKASLISFSMPISSKSGVSYWLCGKSSRLGVKLLQPELQRPSPAAQEGLLGPLHRLPLHRSLEDSEELLTLQTQTAGRLVQLDYTLEELPPFFTIHKTADIKAKTLTALGTEPGHFRSFTCTTNAATLANVASSAMRRSRLMLTCLSKKKRAQPSFLAVCGG</sequence>
<keyword evidence="2" id="KW-1185">Reference proteome</keyword>
<name>A0A4Z2HDP7_9TELE</name>